<proteinExistence type="predicted"/>
<keyword evidence="1" id="KW-0472">Membrane</keyword>
<organism evidence="2 3">
    <name type="scientific">Tanacetum coccineum</name>
    <dbReference type="NCBI Taxonomy" id="301880"/>
    <lineage>
        <taxon>Eukaryota</taxon>
        <taxon>Viridiplantae</taxon>
        <taxon>Streptophyta</taxon>
        <taxon>Embryophyta</taxon>
        <taxon>Tracheophyta</taxon>
        <taxon>Spermatophyta</taxon>
        <taxon>Magnoliopsida</taxon>
        <taxon>eudicotyledons</taxon>
        <taxon>Gunneridae</taxon>
        <taxon>Pentapetalae</taxon>
        <taxon>asterids</taxon>
        <taxon>campanulids</taxon>
        <taxon>Asterales</taxon>
        <taxon>Asteraceae</taxon>
        <taxon>Asteroideae</taxon>
        <taxon>Anthemideae</taxon>
        <taxon>Anthemidinae</taxon>
        <taxon>Tanacetum</taxon>
    </lineage>
</organism>
<sequence>MIIVVPYPVRVPPSLVSQRWEKICCYCPEVETTLAQFGIAQITTKYTAKWLVLQNIPSNRDNLAPSMDEYQAFFAPSHNEQRPKSPGGEPLFAVVIALQVKEVISFCLSYLKTQADCTGHSGGWLAPIVTSHSFYGSVQRKLAFWIRVVMGLFMFLGFLPNHCAIIVDKSCDSLVTQSLGLHLDAQFLEILVERTFHAQLVFAKTTGCGIC</sequence>
<protein>
    <submittedName>
        <fullName evidence="2">Uncharacterized protein</fullName>
    </submittedName>
</protein>
<evidence type="ECO:0000256" key="1">
    <source>
        <dbReference type="SAM" id="Phobius"/>
    </source>
</evidence>
<keyword evidence="1" id="KW-1133">Transmembrane helix</keyword>
<evidence type="ECO:0000313" key="3">
    <source>
        <dbReference type="Proteomes" id="UP001151760"/>
    </source>
</evidence>
<feature type="transmembrane region" description="Helical" evidence="1">
    <location>
        <begin position="142"/>
        <end position="159"/>
    </location>
</feature>
<accession>A0ABQ5CXL2</accession>
<reference evidence="2" key="1">
    <citation type="journal article" date="2022" name="Int. J. Mol. Sci.">
        <title>Draft Genome of Tanacetum Coccineum: Genomic Comparison of Closely Related Tanacetum-Family Plants.</title>
        <authorList>
            <person name="Yamashiro T."/>
            <person name="Shiraishi A."/>
            <person name="Nakayama K."/>
            <person name="Satake H."/>
        </authorList>
    </citation>
    <scope>NUCLEOTIDE SEQUENCE</scope>
</reference>
<keyword evidence="1" id="KW-0812">Transmembrane</keyword>
<gene>
    <name evidence="2" type="ORF">Tco_0909884</name>
</gene>
<evidence type="ECO:0000313" key="2">
    <source>
        <dbReference type="EMBL" id="GJT29609.1"/>
    </source>
</evidence>
<name>A0ABQ5CXL2_9ASTR</name>
<keyword evidence="3" id="KW-1185">Reference proteome</keyword>
<comment type="caution">
    <text evidence="2">The sequence shown here is derived from an EMBL/GenBank/DDBJ whole genome shotgun (WGS) entry which is preliminary data.</text>
</comment>
<dbReference type="EMBL" id="BQNB010014557">
    <property type="protein sequence ID" value="GJT29609.1"/>
    <property type="molecule type" value="Genomic_DNA"/>
</dbReference>
<dbReference type="Proteomes" id="UP001151760">
    <property type="component" value="Unassembled WGS sequence"/>
</dbReference>
<reference evidence="2" key="2">
    <citation type="submission" date="2022-01" db="EMBL/GenBank/DDBJ databases">
        <authorList>
            <person name="Yamashiro T."/>
            <person name="Shiraishi A."/>
            <person name="Satake H."/>
            <person name="Nakayama K."/>
        </authorList>
    </citation>
    <scope>NUCLEOTIDE SEQUENCE</scope>
</reference>